<dbReference type="InterPro" id="IPR011990">
    <property type="entry name" value="TPR-like_helical_dom_sf"/>
</dbReference>
<gene>
    <name evidence="4" type="ORF">SVA_1990</name>
</gene>
<evidence type="ECO:0000256" key="1">
    <source>
        <dbReference type="ARBA" id="ARBA00022737"/>
    </source>
</evidence>
<dbReference type="InterPro" id="IPR051012">
    <property type="entry name" value="CellSynth/LPSAsmb/PSIAsmb"/>
</dbReference>
<organism evidence="4 5">
    <name type="scientific">Sulfurifustis variabilis</name>
    <dbReference type="NCBI Taxonomy" id="1675686"/>
    <lineage>
        <taxon>Bacteria</taxon>
        <taxon>Pseudomonadati</taxon>
        <taxon>Pseudomonadota</taxon>
        <taxon>Gammaproteobacteria</taxon>
        <taxon>Acidiferrobacterales</taxon>
        <taxon>Acidiferrobacteraceae</taxon>
        <taxon>Sulfurifustis</taxon>
    </lineage>
</organism>
<reference evidence="4 5" key="1">
    <citation type="submission" date="2015-08" db="EMBL/GenBank/DDBJ databases">
        <title>Complete genome sequence of Sulfurifustis variabilis.</title>
        <authorList>
            <person name="Miura A."/>
            <person name="Kojima H."/>
            <person name="Fukui M."/>
        </authorList>
    </citation>
    <scope>NUCLEOTIDE SEQUENCE [LARGE SCALE GENOMIC DNA]</scope>
    <source>
        <strain evidence="5">skN76</strain>
    </source>
</reference>
<keyword evidence="2 3" id="KW-0802">TPR repeat</keyword>
<evidence type="ECO:0000256" key="3">
    <source>
        <dbReference type="PROSITE-ProRule" id="PRU00339"/>
    </source>
</evidence>
<evidence type="ECO:0000256" key="2">
    <source>
        <dbReference type="ARBA" id="ARBA00022803"/>
    </source>
</evidence>
<keyword evidence="1" id="KW-0677">Repeat</keyword>
<dbReference type="SUPFAM" id="SSF48452">
    <property type="entry name" value="TPR-like"/>
    <property type="match status" value="1"/>
</dbReference>
<dbReference type="EMBL" id="AP014936">
    <property type="protein sequence ID" value="BAU48542.1"/>
    <property type="molecule type" value="Genomic_DNA"/>
</dbReference>
<dbReference type="AlphaFoldDB" id="A0A1B4V7H2"/>
<dbReference type="Gene3D" id="1.25.40.10">
    <property type="entry name" value="Tetratricopeptide repeat domain"/>
    <property type="match status" value="1"/>
</dbReference>
<dbReference type="PANTHER" id="PTHR45586">
    <property type="entry name" value="TPR REPEAT-CONTAINING PROTEIN PA4667"/>
    <property type="match status" value="1"/>
</dbReference>
<protein>
    <submittedName>
        <fullName evidence="4">TPR repeat-containing protein</fullName>
    </submittedName>
</protein>
<feature type="repeat" description="TPR" evidence="3">
    <location>
        <begin position="35"/>
        <end position="68"/>
    </location>
</feature>
<accession>A0A1B4V7H2</accession>
<evidence type="ECO:0000313" key="4">
    <source>
        <dbReference type="EMBL" id="BAU48542.1"/>
    </source>
</evidence>
<dbReference type="Pfam" id="PF13432">
    <property type="entry name" value="TPR_16"/>
    <property type="match status" value="1"/>
</dbReference>
<dbReference type="KEGG" id="sva:SVA_1990"/>
<dbReference type="SMART" id="SM00028">
    <property type="entry name" value="TPR"/>
    <property type="match status" value="2"/>
</dbReference>
<evidence type="ECO:0000313" key="5">
    <source>
        <dbReference type="Proteomes" id="UP000218899"/>
    </source>
</evidence>
<dbReference type="InterPro" id="IPR019734">
    <property type="entry name" value="TPR_rpt"/>
</dbReference>
<dbReference type="PROSITE" id="PS50005">
    <property type="entry name" value="TPR"/>
    <property type="match status" value="1"/>
</dbReference>
<sequence length="156" mass="17536">MRSDFEAAMRHLRAGEYEKGVELLSSVTQRAPGHTAPYINLAIAYRRMGKLPAAEESIKKALRLDPVHPVANVEYGLICRKTGKFAEARKAYEQALTRHPGFLPARKNLGILCDIYLGDLDCALSHYRTYSAGAPDDKNVPIWIADVEKRLDQQKR</sequence>
<dbReference type="Proteomes" id="UP000218899">
    <property type="component" value="Chromosome"/>
</dbReference>
<proteinExistence type="predicted"/>
<name>A0A1B4V7H2_9GAMM</name>
<keyword evidence="5" id="KW-1185">Reference proteome</keyword>
<dbReference type="PANTHER" id="PTHR45586:SF1">
    <property type="entry name" value="LIPOPOLYSACCHARIDE ASSEMBLY PROTEIN B"/>
    <property type="match status" value="1"/>
</dbReference>